<dbReference type="STRING" id="29172.A0A0D8Y615"/>
<feature type="signal peptide" evidence="7">
    <location>
        <begin position="1"/>
        <end position="16"/>
    </location>
</feature>
<dbReference type="Pfam" id="PF06079">
    <property type="entry name" value="Apyrase"/>
    <property type="match status" value="1"/>
</dbReference>
<feature type="binding site" evidence="6">
    <location>
        <position position="178"/>
    </location>
    <ligand>
        <name>Ca(2+)</name>
        <dbReference type="ChEBI" id="CHEBI:29108"/>
    </ligand>
</feature>
<keyword evidence="9" id="KW-1185">Reference proteome</keyword>
<dbReference type="GO" id="GO:0004382">
    <property type="term" value="F:GDP phosphatase activity"/>
    <property type="evidence" value="ECO:0007669"/>
    <property type="project" value="TreeGrafter"/>
</dbReference>
<dbReference type="SUPFAM" id="SSF101887">
    <property type="entry name" value="Apyrase"/>
    <property type="match status" value="2"/>
</dbReference>
<organism evidence="8 9">
    <name type="scientific">Dictyocaulus viviparus</name>
    <name type="common">Bovine lungworm</name>
    <dbReference type="NCBI Taxonomy" id="29172"/>
    <lineage>
        <taxon>Eukaryota</taxon>
        <taxon>Metazoa</taxon>
        <taxon>Ecdysozoa</taxon>
        <taxon>Nematoda</taxon>
        <taxon>Chromadorea</taxon>
        <taxon>Rhabditida</taxon>
        <taxon>Rhabditina</taxon>
        <taxon>Rhabditomorpha</taxon>
        <taxon>Strongyloidea</taxon>
        <taxon>Metastrongylidae</taxon>
        <taxon>Dictyocaulus</taxon>
    </lineage>
</organism>
<dbReference type="GO" id="GO:0005509">
    <property type="term" value="F:calcium ion binding"/>
    <property type="evidence" value="ECO:0007669"/>
    <property type="project" value="InterPro"/>
</dbReference>
<evidence type="ECO:0000256" key="6">
    <source>
        <dbReference type="PIRSR" id="PIRSR609283-1"/>
    </source>
</evidence>
<evidence type="ECO:0000256" key="2">
    <source>
        <dbReference type="ARBA" id="ARBA00022723"/>
    </source>
</evidence>
<reference evidence="9" key="2">
    <citation type="journal article" date="2016" name="Sci. Rep.">
        <title>Dictyocaulus viviparus genome, variome and transcriptome elucidate lungworm biology and support future intervention.</title>
        <authorList>
            <person name="McNulty S.N."/>
            <person name="Strube C."/>
            <person name="Rosa B.A."/>
            <person name="Martin J.C."/>
            <person name="Tyagi R."/>
            <person name="Choi Y.J."/>
            <person name="Wang Q."/>
            <person name="Hallsworth Pepin K."/>
            <person name="Zhang X."/>
            <person name="Ozersky P."/>
            <person name="Wilson R.K."/>
            <person name="Sternberg P.W."/>
            <person name="Gasser R.B."/>
            <person name="Mitreva M."/>
        </authorList>
    </citation>
    <scope>NUCLEOTIDE SEQUENCE [LARGE SCALE GENOMIC DNA]</scope>
    <source>
        <strain evidence="9">HannoverDv2000</strain>
    </source>
</reference>
<evidence type="ECO:0000256" key="5">
    <source>
        <dbReference type="ARBA" id="ARBA00025738"/>
    </source>
</evidence>
<reference evidence="8 9" key="1">
    <citation type="submission" date="2013-11" db="EMBL/GenBank/DDBJ databases">
        <title>Draft genome of the bovine lungworm Dictyocaulus viviparus.</title>
        <authorList>
            <person name="Mitreva M."/>
        </authorList>
    </citation>
    <scope>NUCLEOTIDE SEQUENCE [LARGE SCALE GENOMIC DNA]</scope>
    <source>
        <strain evidence="8 9">HannoverDv2000</strain>
    </source>
</reference>
<gene>
    <name evidence="8" type="ORF">DICVIV_02350</name>
</gene>
<comment type="similarity">
    <text evidence="5">Belongs to the apyrase family.</text>
</comment>
<keyword evidence="3" id="KW-0378">Hydrolase</keyword>
<keyword evidence="7" id="KW-0732">Signal</keyword>
<keyword evidence="2 6" id="KW-0479">Metal-binding</keyword>
<sequence length="514" mass="58896">MQSLLLLSMVFLPCGANLLGLFKTILRGATGSLEGNNDWLYPDFYDDNEILPRTYHVVSFENGTKLYKLLVVTDLDKDAETTTNWTWRAVTRRGNLEISNDKKNVTITWKQDSDRNLTTHLNVKGRAMELSDLSEFNGRILSPDDKTGMIYEIRGGKAIPWIFLNSGPGNTTNGMKAEWTTIKGDYLYVGGHGTEYRNKTGAVTSKDSMWIKIVNKKGEVKSVNWENIYKRIRQAVNITEPGYLTHEAVQWSELHRKWFILPRKESKTIYNETEDEQKGTNLLLIGDPLLENFNVVRIGNLTHPERGFSGFDFIPNTDDQIIVALKSEEVGKLPTKSYVTVFDIEGHIILDDQQLDGDFKFEGIYFVKSVNWENIYKRIRQAVNITEPGYLTHEAVQWSELHRKWFILPRKESKTVYNETEDEQKGTNLLLIGDPLLENFNVVRIGNLTHPERGFSGFDFIPNTDDQIIVALKSEEVGKLPTKSYVTVFDIEGHIILDDQQLDGDFKFEGIYFV</sequence>
<dbReference type="FunFam" id="2.120.10.100:FF:000001">
    <property type="entry name" value="Soluble calcium-activated nucleotidase 1"/>
    <property type="match status" value="1"/>
</dbReference>
<evidence type="ECO:0000256" key="3">
    <source>
        <dbReference type="ARBA" id="ARBA00022801"/>
    </source>
</evidence>
<dbReference type="PANTHER" id="PTHR13023">
    <property type="entry name" value="APYRASE"/>
    <property type="match status" value="1"/>
</dbReference>
<keyword evidence="4 6" id="KW-0106">Calcium</keyword>
<dbReference type="InterPro" id="IPR009283">
    <property type="entry name" value="Apyrase"/>
</dbReference>
<accession>A0A0D8Y615</accession>
<dbReference type="InterPro" id="IPR036258">
    <property type="entry name" value="Apyrase_sf"/>
</dbReference>
<dbReference type="GO" id="GO:0030166">
    <property type="term" value="P:proteoglycan biosynthetic process"/>
    <property type="evidence" value="ECO:0007669"/>
    <property type="project" value="TreeGrafter"/>
</dbReference>
<protein>
    <submittedName>
        <fullName evidence="8">Apyrase</fullName>
    </submittedName>
</protein>
<dbReference type="Gene3D" id="2.120.10.100">
    <property type="entry name" value="Apyrase"/>
    <property type="match status" value="2"/>
</dbReference>
<dbReference type="OrthoDB" id="25028at2759"/>
<feature type="chain" id="PRO_5002336360" evidence="7">
    <location>
        <begin position="17"/>
        <end position="514"/>
    </location>
</feature>
<dbReference type="PANTHER" id="PTHR13023:SF3">
    <property type="entry name" value="SOLUBLE CALCIUM-ACTIVATED NUCLEOTIDASE 1"/>
    <property type="match status" value="1"/>
</dbReference>
<evidence type="ECO:0000313" key="9">
    <source>
        <dbReference type="Proteomes" id="UP000053766"/>
    </source>
</evidence>
<evidence type="ECO:0000256" key="4">
    <source>
        <dbReference type="ARBA" id="ARBA00022837"/>
    </source>
</evidence>
<evidence type="ECO:0000313" key="8">
    <source>
        <dbReference type="EMBL" id="KJH51434.1"/>
    </source>
</evidence>
<feature type="binding site" evidence="6">
    <location>
        <position position="247"/>
    </location>
    <ligand>
        <name>Ca(2+)</name>
        <dbReference type="ChEBI" id="CHEBI:29108"/>
    </ligand>
</feature>
<dbReference type="EMBL" id="KN716183">
    <property type="protein sequence ID" value="KJH51434.1"/>
    <property type="molecule type" value="Genomic_DNA"/>
</dbReference>
<evidence type="ECO:0000256" key="1">
    <source>
        <dbReference type="ARBA" id="ARBA00001913"/>
    </source>
</evidence>
<dbReference type="GO" id="GO:0045134">
    <property type="term" value="F:UDP phosphatase activity"/>
    <property type="evidence" value="ECO:0007669"/>
    <property type="project" value="TreeGrafter"/>
</dbReference>
<feature type="binding site" evidence="6">
    <location>
        <position position="131"/>
    </location>
    <ligand>
        <name>Ca(2+)</name>
        <dbReference type="ChEBI" id="CHEBI:29108"/>
    </ligand>
</feature>
<feature type="binding site" evidence="6">
    <location>
        <position position="309"/>
    </location>
    <ligand>
        <name>Ca(2+)</name>
        <dbReference type="ChEBI" id="CHEBI:29108"/>
    </ligand>
</feature>
<feature type="binding site" evidence="6">
    <location>
        <position position="132"/>
    </location>
    <ligand>
        <name>Ca(2+)</name>
        <dbReference type="ChEBI" id="CHEBI:29108"/>
    </ligand>
</feature>
<dbReference type="AlphaFoldDB" id="A0A0D8Y615"/>
<comment type="cofactor">
    <cofactor evidence="1 6">
        <name>Ca(2+)</name>
        <dbReference type="ChEBI" id="CHEBI:29108"/>
    </cofactor>
</comment>
<evidence type="ECO:0000256" key="7">
    <source>
        <dbReference type="SAM" id="SignalP"/>
    </source>
</evidence>
<name>A0A0D8Y615_DICVI</name>
<proteinExistence type="inferred from homology"/>
<feature type="binding site" evidence="6">
    <location>
        <position position="362"/>
    </location>
    <ligand>
        <name>Ca(2+)</name>
        <dbReference type="ChEBI" id="CHEBI:29108"/>
    </ligand>
</feature>
<dbReference type="Proteomes" id="UP000053766">
    <property type="component" value="Unassembled WGS sequence"/>
</dbReference>